<organism evidence="1 2">
    <name type="scientific">Acinetobacter guillouiae NIPH 991</name>
    <dbReference type="NCBI Taxonomy" id="1217656"/>
    <lineage>
        <taxon>Bacteria</taxon>
        <taxon>Pseudomonadati</taxon>
        <taxon>Pseudomonadota</taxon>
        <taxon>Gammaproteobacteria</taxon>
        <taxon>Moraxellales</taxon>
        <taxon>Moraxellaceae</taxon>
        <taxon>Acinetobacter</taxon>
    </lineage>
</organism>
<keyword evidence="2" id="KW-1185">Reference proteome</keyword>
<dbReference type="Proteomes" id="UP000013148">
    <property type="component" value="Unassembled WGS sequence"/>
</dbReference>
<dbReference type="eggNOG" id="ENOG502Z85G">
    <property type="taxonomic scope" value="Bacteria"/>
</dbReference>
<dbReference type="AlphaFoldDB" id="N8WXJ2"/>
<evidence type="ECO:0000313" key="2">
    <source>
        <dbReference type="Proteomes" id="UP000013148"/>
    </source>
</evidence>
<gene>
    <name evidence="1" type="ORF">F964_02630</name>
</gene>
<reference evidence="1 2" key="1">
    <citation type="submission" date="2013-02" db="EMBL/GenBank/DDBJ databases">
        <title>The Genome Sequence of Acinetobacter guillouiae NIPH 991.</title>
        <authorList>
            <consortium name="The Broad Institute Genome Sequencing Platform"/>
            <consortium name="The Broad Institute Genome Sequencing Center for Infectious Disease"/>
            <person name="Cerqueira G."/>
            <person name="Feldgarden M."/>
            <person name="Courvalin P."/>
            <person name="Perichon B."/>
            <person name="Grillot-Courvalin C."/>
            <person name="Clermont D."/>
            <person name="Rocha E."/>
            <person name="Yoon E.-J."/>
            <person name="Nemec A."/>
            <person name="Walker B."/>
            <person name="Young S.K."/>
            <person name="Zeng Q."/>
            <person name="Gargeya S."/>
            <person name="Fitzgerald M."/>
            <person name="Haas B."/>
            <person name="Abouelleil A."/>
            <person name="Alvarado L."/>
            <person name="Arachchi H.M."/>
            <person name="Berlin A.M."/>
            <person name="Chapman S.B."/>
            <person name="Dewar J."/>
            <person name="Goldberg J."/>
            <person name="Griggs A."/>
            <person name="Gujja S."/>
            <person name="Hansen M."/>
            <person name="Howarth C."/>
            <person name="Imamovic A."/>
            <person name="Larimer J."/>
            <person name="McCowan C."/>
            <person name="Murphy C."/>
            <person name="Neiman D."/>
            <person name="Pearson M."/>
            <person name="Priest M."/>
            <person name="Roberts A."/>
            <person name="Saif S."/>
            <person name="Shea T."/>
            <person name="Sisk P."/>
            <person name="Sykes S."/>
            <person name="Wortman J."/>
            <person name="Nusbaum C."/>
            <person name="Birren B."/>
        </authorList>
    </citation>
    <scope>NUCLEOTIDE SEQUENCE [LARGE SCALE GENOMIC DNA]</scope>
    <source>
        <strain evidence="1 2">NIPH 991</strain>
    </source>
</reference>
<sequence>MLMINKEISEIFQNITVLQRESLSFAENSVASVNAWVATLSIMQLGDTSESVLKAICEISELDCSEMLRFDLIQVLHPITESILSSLEKNILNQGLSQNARIEHIIDLSSRIRTYFANVYINIVRRSHQTLVSNKFSFFNFKQKRNLQTARTLATFYALEQLGLLLVQQQMLYSGPLTHQWLTTHHLYELAVKNQEFNININQLQGTHFTIQNIQQAYAQVLLLDIFNTHQIRPSETQALYQCTFDWVKLIQILPRETSLSRYVIDGSKDVPPIYNRKQHANFRTSLYISTQNLLEHINSTIHKDEYLSKNEQIYLSAALKFHVQNVLGTTTERQHERYEYSAQLQICFSLQTAHFYLSKAKNFYETLNLNNNYAFQSESNIHSSISTGSSTASNLGQIKTLDREAKQIYQTQVLDISVNGYRIRWSDETPRNLRTGEFILVNESLNDKWKGAIIRWIKQSVKKTYEVGLEVLAQDIYPCAVKVPADRSTINYHPCLMVQVQNLNESNVSIILPNLPFFKEQQAIYLRLDTEEIKVYLTKTLLITQSFIQYEFELINDEENDRIDQFIQHQSANLNNQDVWEALK</sequence>
<dbReference type="EMBL" id="APPJ01000011">
    <property type="protein sequence ID" value="ENV16882.1"/>
    <property type="molecule type" value="Genomic_DNA"/>
</dbReference>
<dbReference type="PATRIC" id="fig|1217656.3.peg.2575"/>
<comment type="caution">
    <text evidence="1">The sequence shown here is derived from an EMBL/GenBank/DDBJ whole genome shotgun (WGS) entry which is preliminary data.</text>
</comment>
<accession>N8WXJ2</accession>
<dbReference type="HOGENOM" id="CLU_031627_0_1_6"/>
<evidence type="ECO:0000313" key="1">
    <source>
        <dbReference type="EMBL" id="ENV16882.1"/>
    </source>
</evidence>
<evidence type="ECO:0008006" key="3">
    <source>
        <dbReference type="Google" id="ProtNLM"/>
    </source>
</evidence>
<name>N8WXJ2_ACIGI</name>
<proteinExistence type="predicted"/>
<protein>
    <recommendedName>
        <fullName evidence="3">GTPase</fullName>
    </recommendedName>
</protein>